<dbReference type="AlphaFoldDB" id="A0A9P9WCN7"/>
<sequence>MASTAAAKAAEISQVCISMSNQASCQRTDLEQTEIEAFHAEHFSGSATQLFTTDFLNPSSSQAHDEFYEGYYEEYEEEDDGLGYYPDGVKRTLTDEQIAIFRHSELEALRRSQERSAEKATSNLAELPNTPVTDRESGEVPEAELSEGEEGEIEADTPQPGASGPPSKKKKRKKKSKNKNKTSHPGSEQPQKGDAGWFKKTVKPDLRKRTWDVVEAGMDSLDYDGLEAGNATGNGLAAQRRKISYDD</sequence>
<evidence type="ECO:0000313" key="2">
    <source>
        <dbReference type="EMBL" id="KAI1857150.1"/>
    </source>
</evidence>
<accession>A0A9P9WCN7</accession>
<protein>
    <submittedName>
        <fullName evidence="2">Uncharacterized protein</fullName>
    </submittedName>
</protein>
<reference evidence="2" key="1">
    <citation type="submission" date="2021-03" db="EMBL/GenBank/DDBJ databases">
        <title>Revisited historic fungal species revealed as producer of novel bioactive compounds through whole genome sequencing and comparative genomics.</title>
        <authorList>
            <person name="Vignolle G.A."/>
            <person name="Hochenegger N."/>
            <person name="Mach R.L."/>
            <person name="Mach-Aigner A.R."/>
            <person name="Javad Rahimi M."/>
            <person name="Salim K.A."/>
            <person name="Chan C.M."/>
            <person name="Lim L.B.L."/>
            <person name="Cai F."/>
            <person name="Druzhinina I.S."/>
            <person name="U'Ren J.M."/>
            <person name="Derntl C."/>
        </authorList>
    </citation>
    <scope>NUCLEOTIDE SEQUENCE</scope>
    <source>
        <strain evidence="2">TUCIM 5799</strain>
    </source>
</reference>
<dbReference type="EMBL" id="JAFIMR010000041">
    <property type="protein sequence ID" value="KAI1857150.1"/>
    <property type="molecule type" value="Genomic_DNA"/>
</dbReference>
<feature type="region of interest" description="Disordered" evidence="1">
    <location>
        <begin position="223"/>
        <end position="247"/>
    </location>
</feature>
<dbReference type="Pfam" id="PF12720">
    <property type="entry name" value="DUF3807"/>
    <property type="match status" value="1"/>
</dbReference>
<keyword evidence="3" id="KW-1185">Reference proteome</keyword>
<dbReference type="PANTHER" id="PTHR40642:SF1">
    <property type="entry name" value="YALI0F31295P"/>
    <property type="match status" value="1"/>
</dbReference>
<dbReference type="InterPro" id="IPR024526">
    <property type="entry name" value="DUF3807"/>
</dbReference>
<evidence type="ECO:0000313" key="3">
    <source>
        <dbReference type="Proteomes" id="UP000829685"/>
    </source>
</evidence>
<feature type="region of interest" description="Disordered" evidence="1">
    <location>
        <begin position="112"/>
        <end position="209"/>
    </location>
</feature>
<feature type="compositionally biased region" description="Basic residues" evidence="1">
    <location>
        <begin position="167"/>
        <end position="182"/>
    </location>
</feature>
<proteinExistence type="predicted"/>
<name>A0A9P9WCN7_9PEZI</name>
<organism evidence="2 3">
    <name type="scientific">Neoarthrinium moseri</name>
    <dbReference type="NCBI Taxonomy" id="1658444"/>
    <lineage>
        <taxon>Eukaryota</taxon>
        <taxon>Fungi</taxon>
        <taxon>Dikarya</taxon>
        <taxon>Ascomycota</taxon>
        <taxon>Pezizomycotina</taxon>
        <taxon>Sordariomycetes</taxon>
        <taxon>Xylariomycetidae</taxon>
        <taxon>Amphisphaeriales</taxon>
        <taxon>Apiosporaceae</taxon>
        <taxon>Neoarthrinium</taxon>
    </lineage>
</organism>
<gene>
    <name evidence="2" type="ORF">JX265_011351</name>
</gene>
<comment type="caution">
    <text evidence="2">The sequence shown here is derived from an EMBL/GenBank/DDBJ whole genome shotgun (WGS) entry which is preliminary data.</text>
</comment>
<dbReference type="Proteomes" id="UP000829685">
    <property type="component" value="Unassembled WGS sequence"/>
</dbReference>
<dbReference type="PANTHER" id="PTHR40642">
    <property type="entry name" value="YALI0F31295P"/>
    <property type="match status" value="1"/>
</dbReference>
<feature type="compositionally biased region" description="Acidic residues" evidence="1">
    <location>
        <begin position="139"/>
        <end position="155"/>
    </location>
</feature>
<evidence type="ECO:0000256" key="1">
    <source>
        <dbReference type="SAM" id="MobiDB-lite"/>
    </source>
</evidence>